<organism evidence="1 2">
    <name type="scientific">Schwartzia succinivorans DSM 10502</name>
    <dbReference type="NCBI Taxonomy" id="1123243"/>
    <lineage>
        <taxon>Bacteria</taxon>
        <taxon>Bacillati</taxon>
        <taxon>Bacillota</taxon>
        <taxon>Negativicutes</taxon>
        <taxon>Selenomonadales</taxon>
        <taxon>Selenomonadaceae</taxon>
        <taxon>Schwartzia</taxon>
    </lineage>
</organism>
<evidence type="ECO:0000313" key="2">
    <source>
        <dbReference type="Proteomes" id="UP000184404"/>
    </source>
</evidence>
<keyword evidence="2" id="KW-1185">Reference proteome</keyword>
<evidence type="ECO:0000313" key="1">
    <source>
        <dbReference type="EMBL" id="SHE95670.1"/>
    </source>
</evidence>
<name>A0A1M4XQG9_9FIRM</name>
<dbReference type="EMBL" id="FQUG01000005">
    <property type="protein sequence ID" value="SHE95670.1"/>
    <property type="molecule type" value="Genomic_DNA"/>
</dbReference>
<proteinExistence type="predicted"/>
<accession>A0A1M4XQG9</accession>
<dbReference type="Proteomes" id="UP000184404">
    <property type="component" value="Unassembled WGS sequence"/>
</dbReference>
<dbReference type="AlphaFoldDB" id="A0A1M4XQG9"/>
<gene>
    <name evidence="1" type="ORF">SAMN02745190_01567</name>
</gene>
<dbReference type="OrthoDB" id="9791837at2"/>
<dbReference type="InterPro" id="IPR036291">
    <property type="entry name" value="NAD(P)-bd_dom_sf"/>
</dbReference>
<dbReference type="STRING" id="1123243.SAMN02745190_01567"/>
<reference evidence="1 2" key="1">
    <citation type="submission" date="2016-11" db="EMBL/GenBank/DDBJ databases">
        <authorList>
            <person name="Jaros S."/>
            <person name="Januszkiewicz K."/>
            <person name="Wedrychowicz H."/>
        </authorList>
    </citation>
    <scope>NUCLEOTIDE SEQUENCE [LARGE SCALE GENOMIC DNA]</scope>
    <source>
        <strain evidence="1 2">DSM 10502</strain>
    </source>
</reference>
<dbReference type="RefSeq" id="WP_072935657.1">
    <property type="nucleotide sequence ID" value="NZ_FQUG01000005.1"/>
</dbReference>
<dbReference type="SUPFAM" id="SSF51735">
    <property type="entry name" value="NAD(P)-binding Rossmann-fold domains"/>
    <property type="match status" value="1"/>
</dbReference>
<protein>
    <submittedName>
        <fullName evidence="1">Uncharacterized protein</fullName>
    </submittedName>
</protein>
<sequence>MSDVRTSSEDYMGIQIEKSSIWIYGKGGTGIRTARVLEKSGFKVAGFIDKRAHEMAIGECPIITLQEAAEKVQDKNTVIVVICLKDVFQHEIIARDLRKFGFYQLIYKPAAFLNDGAEDSVEQRVNEIYENLVEGCHPPLMSCVIPRIDSVSVHLHDRFLIEDYGETVLAWVPIELVFNYAECFDYPKCNMPLMFGLIGLYSAFLGNLCQKEYDDALQDFYLYCGEWLHRNGISTEEKPLTGFLDSRAGVFQNLEKLAEINTGFFQQNAPTATFLDGAFYLASSGRNRVAFQIAKGYKYVPLRLAKADYTVWCDLAMVHSVERRLCEEAGSLSFAPAAHPYLVDLPCEFSDYQRLFVLAAAKEIIRDLYLQCVVVDDRGVQHVDFTCFEKLKSKLCIFEKMNDGGILRRYFQSLGIFVIGENDGDSSNADICFWKDIKSAPLGHGYCLCTDKLPEWYGSSKTGGELMFIARGLTHRYLGVKV</sequence>